<protein>
    <submittedName>
        <fullName evidence="1">Uncharacterized protein</fullName>
    </submittedName>
</protein>
<keyword evidence="2" id="KW-1185">Reference proteome</keyword>
<evidence type="ECO:0000313" key="1">
    <source>
        <dbReference type="EMBL" id="KXT15016.1"/>
    </source>
</evidence>
<proteinExistence type="predicted"/>
<organism evidence="1 2">
    <name type="scientific">Pseudocercospora musae</name>
    <dbReference type="NCBI Taxonomy" id="113226"/>
    <lineage>
        <taxon>Eukaryota</taxon>
        <taxon>Fungi</taxon>
        <taxon>Dikarya</taxon>
        <taxon>Ascomycota</taxon>
        <taxon>Pezizomycotina</taxon>
        <taxon>Dothideomycetes</taxon>
        <taxon>Dothideomycetidae</taxon>
        <taxon>Mycosphaerellales</taxon>
        <taxon>Mycosphaerellaceae</taxon>
        <taxon>Pseudocercospora</taxon>
    </lineage>
</organism>
<comment type="caution">
    <text evidence="1">The sequence shown here is derived from an EMBL/GenBank/DDBJ whole genome shotgun (WGS) entry which is preliminary data.</text>
</comment>
<dbReference type="OrthoDB" id="3930818at2759"/>
<sequence length="165" mass="16758">MVSSKSVLITIATAAGLLQMCPAPQAVVAAIAGGVAAGVIGGGASICTKYCPDAKIKARQAMAFTQLVRRQLPPGVSQESIDQCTQQLNDQFNNGGGSVEITDSGETSVLVSNVPPACMNLATILTGNPSQAGGPVPVPMSSNSLEYQGLTVEDRQNLSAALQVS</sequence>
<dbReference type="AlphaFoldDB" id="A0A139IKF2"/>
<reference evidence="1 2" key="1">
    <citation type="submission" date="2015-07" db="EMBL/GenBank/DDBJ databases">
        <title>Comparative genomics of the Sigatoka disease complex on banana suggests a link between parallel evolutionary changes in Pseudocercospora fijiensis and Pseudocercospora eumusae and increased virulence on the banana host.</title>
        <authorList>
            <person name="Chang T.-C."/>
            <person name="Salvucci A."/>
            <person name="Crous P.W."/>
            <person name="Stergiopoulos I."/>
        </authorList>
    </citation>
    <scope>NUCLEOTIDE SEQUENCE [LARGE SCALE GENOMIC DNA]</scope>
    <source>
        <strain evidence="1 2">CBS 116634</strain>
    </source>
</reference>
<evidence type="ECO:0000313" key="2">
    <source>
        <dbReference type="Proteomes" id="UP000073492"/>
    </source>
</evidence>
<dbReference type="Proteomes" id="UP000073492">
    <property type="component" value="Unassembled WGS sequence"/>
</dbReference>
<dbReference type="EMBL" id="LFZO01000069">
    <property type="protein sequence ID" value="KXT15016.1"/>
    <property type="molecule type" value="Genomic_DNA"/>
</dbReference>
<accession>A0A139IKF2</accession>
<gene>
    <name evidence="1" type="ORF">AC579_7757</name>
</gene>
<dbReference type="STRING" id="113226.A0A139IKF2"/>
<name>A0A139IKF2_9PEZI</name>